<evidence type="ECO:0000313" key="4">
    <source>
        <dbReference type="Proteomes" id="UP001331761"/>
    </source>
</evidence>
<dbReference type="Proteomes" id="UP001331761">
    <property type="component" value="Unassembled WGS sequence"/>
</dbReference>
<dbReference type="GO" id="GO:0006334">
    <property type="term" value="P:nucleosome assembly"/>
    <property type="evidence" value="ECO:0007669"/>
    <property type="project" value="InterPro"/>
</dbReference>
<dbReference type="PANTHER" id="PTHR11875">
    <property type="entry name" value="TESTIS-SPECIFIC Y-ENCODED PROTEIN"/>
    <property type="match status" value="1"/>
</dbReference>
<evidence type="ECO:0000256" key="2">
    <source>
        <dbReference type="RuleBase" id="RU003876"/>
    </source>
</evidence>
<sequence length="741" mass="84195">MEGDKRDLADLLKEGGMSSDVAEFLGKIPMEVKKRVCALKKVQLDSIEVEAKFYERVHLLEKEFEAEFNKHYEQRRKIVAGEYEPTDEESKLPIIHGLEPDEIKALNDKSEPDDGSKGVPSFWLNVLKGSDMTRDMIQEHDEPILKHLIDVTTTIETDPHGFTIYFHFSPNEFFTNTVLKKQYFLEIKPDQEDPFSFDGPSVVRHIGDTINWNDGKNITKKVVKKKLKKGANAGKFVTKTVKADSFFNFFDTIVPPTEEHRNEDDDDDDSHDLMRADFEIGQVLRDNIIPHAVLFYTGEADFGDDLYDIGELAFERVDHNLIPCLSLLPDDFLCFLNPNLHCASVVMSSDLSFLADVRLRLQDSGSVLEEDLKGVVRILDDSHLIDDTVFRRSFILAVETICLRLWHLFKLHAVTMDSVRQSFVSHVLEEMGPCVEAMQFEGDDSNGASGVFDSLALLYPSSNGLARDLLSSDDRFLATASALFHLKSRLGDIPLISPFHVVLAAFRDIQFEAKVLMDWIDGDELGLETVSAIVKSLSEDRGMWEKAADPSCSVSPPLKRQRLTLCEEAAYRTTYLWEKPAPAEDDIIVKVRVPHMEGTGTYHEESFTFSRKPLASPEDCTSTFEIQRPITYLQISTVYRSLLPQPDPTDFTALEEMMVELKLMLNKKLLESGGLNEGIERLREALTMFLDEEDDDDDEEEEEEDEGKRQVSELCGISYSYYTTVYPIHKINFGSKICINK</sequence>
<evidence type="ECO:0008006" key="5">
    <source>
        <dbReference type="Google" id="ProtNLM"/>
    </source>
</evidence>
<evidence type="ECO:0000313" key="3">
    <source>
        <dbReference type="EMBL" id="KAK5977973.1"/>
    </source>
</evidence>
<dbReference type="InterPro" id="IPR037231">
    <property type="entry name" value="NAP-like_sf"/>
</dbReference>
<dbReference type="EMBL" id="WIXE01009972">
    <property type="protein sequence ID" value="KAK5977973.1"/>
    <property type="molecule type" value="Genomic_DNA"/>
</dbReference>
<dbReference type="GO" id="GO:0005634">
    <property type="term" value="C:nucleus"/>
    <property type="evidence" value="ECO:0007669"/>
    <property type="project" value="InterPro"/>
</dbReference>
<organism evidence="3 4">
    <name type="scientific">Trichostrongylus colubriformis</name>
    <name type="common">Black scour worm</name>
    <dbReference type="NCBI Taxonomy" id="6319"/>
    <lineage>
        <taxon>Eukaryota</taxon>
        <taxon>Metazoa</taxon>
        <taxon>Ecdysozoa</taxon>
        <taxon>Nematoda</taxon>
        <taxon>Chromadorea</taxon>
        <taxon>Rhabditida</taxon>
        <taxon>Rhabditina</taxon>
        <taxon>Rhabditomorpha</taxon>
        <taxon>Strongyloidea</taxon>
        <taxon>Trichostrongylidae</taxon>
        <taxon>Trichostrongylus</taxon>
    </lineage>
</organism>
<dbReference type="SUPFAM" id="SSF143113">
    <property type="entry name" value="NAP-like"/>
    <property type="match status" value="1"/>
</dbReference>
<dbReference type="AlphaFoldDB" id="A0AAN8IP10"/>
<reference evidence="3 4" key="1">
    <citation type="submission" date="2019-10" db="EMBL/GenBank/DDBJ databases">
        <title>Assembly and Annotation for the nematode Trichostrongylus colubriformis.</title>
        <authorList>
            <person name="Martin J."/>
        </authorList>
    </citation>
    <scope>NUCLEOTIDE SEQUENCE [LARGE SCALE GENOMIC DNA]</scope>
    <source>
        <strain evidence="3">G859</strain>
        <tissue evidence="3">Whole worm</tissue>
    </source>
</reference>
<protein>
    <recommendedName>
        <fullName evidence="5">Nucleosome assembly protein</fullName>
    </recommendedName>
</protein>
<keyword evidence="4" id="KW-1185">Reference proteome</keyword>
<dbReference type="Pfam" id="PF00956">
    <property type="entry name" value="NAP"/>
    <property type="match status" value="1"/>
</dbReference>
<proteinExistence type="inferred from homology"/>
<dbReference type="InterPro" id="IPR002164">
    <property type="entry name" value="NAP_family"/>
</dbReference>
<name>A0AAN8IP10_TRICO</name>
<comment type="similarity">
    <text evidence="1 2">Belongs to the nucleosome assembly protein (NAP) family.</text>
</comment>
<evidence type="ECO:0000256" key="1">
    <source>
        <dbReference type="ARBA" id="ARBA00009947"/>
    </source>
</evidence>
<gene>
    <name evidence="3" type="ORF">GCK32_010303</name>
</gene>
<dbReference type="Gene3D" id="3.30.1120.90">
    <property type="entry name" value="Nucleosome assembly protein"/>
    <property type="match status" value="1"/>
</dbReference>
<comment type="caution">
    <text evidence="3">The sequence shown here is derived from an EMBL/GenBank/DDBJ whole genome shotgun (WGS) entry which is preliminary data.</text>
</comment>
<dbReference type="Gene3D" id="1.20.5.1500">
    <property type="match status" value="1"/>
</dbReference>
<accession>A0AAN8IP10</accession>